<feature type="chain" id="PRO_5032582248" description="Apple domain-containing protein" evidence="1">
    <location>
        <begin position="19"/>
        <end position="141"/>
    </location>
</feature>
<keyword evidence="1" id="KW-0732">Signal</keyword>
<sequence length="141" mass="16359">MIIQIIILLGFKFFCVENIIESKFDIYSNKLLDLTFYNVWSQNKIATFNDKIDCLIQCNSLISCLSLVVTTNSDQSITCIFYYLPHNLTNSLFDSDGSIIYNKKIRNDSVFSLIVLSEPPNQAIYWTRQSKYYSTCFELKA</sequence>
<name>A0A813PW27_9BILA</name>
<gene>
    <name evidence="2" type="ORF">OXX778_LOCUS4309</name>
</gene>
<dbReference type="AlphaFoldDB" id="A0A813PW27"/>
<evidence type="ECO:0000313" key="2">
    <source>
        <dbReference type="EMBL" id="CAF0758620.1"/>
    </source>
</evidence>
<dbReference type="EMBL" id="CAJNOC010000415">
    <property type="protein sequence ID" value="CAF0758620.1"/>
    <property type="molecule type" value="Genomic_DNA"/>
</dbReference>
<comment type="caution">
    <text evidence="2">The sequence shown here is derived from an EMBL/GenBank/DDBJ whole genome shotgun (WGS) entry which is preliminary data.</text>
</comment>
<evidence type="ECO:0000256" key="1">
    <source>
        <dbReference type="SAM" id="SignalP"/>
    </source>
</evidence>
<organism evidence="2 3">
    <name type="scientific">Brachionus calyciflorus</name>
    <dbReference type="NCBI Taxonomy" id="104777"/>
    <lineage>
        <taxon>Eukaryota</taxon>
        <taxon>Metazoa</taxon>
        <taxon>Spiralia</taxon>
        <taxon>Gnathifera</taxon>
        <taxon>Rotifera</taxon>
        <taxon>Eurotatoria</taxon>
        <taxon>Monogononta</taxon>
        <taxon>Pseudotrocha</taxon>
        <taxon>Ploima</taxon>
        <taxon>Brachionidae</taxon>
        <taxon>Brachionus</taxon>
    </lineage>
</organism>
<proteinExistence type="predicted"/>
<dbReference type="Proteomes" id="UP000663879">
    <property type="component" value="Unassembled WGS sequence"/>
</dbReference>
<keyword evidence="3" id="KW-1185">Reference proteome</keyword>
<reference evidence="2" key="1">
    <citation type="submission" date="2021-02" db="EMBL/GenBank/DDBJ databases">
        <authorList>
            <person name="Nowell W R."/>
        </authorList>
    </citation>
    <scope>NUCLEOTIDE SEQUENCE</scope>
    <source>
        <strain evidence="2">Ploen Becks lab</strain>
    </source>
</reference>
<protein>
    <recommendedName>
        <fullName evidence="4">Apple domain-containing protein</fullName>
    </recommendedName>
</protein>
<feature type="signal peptide" evidence="1">
    <location>
        <begin position="1"/>
        <end position="18"/>
    </location>
</feature>
<evidence type="ECO:0008006" key="4">
    <source>
        <dbReference type="Google" id="ProtNLM"/>
    </source>
</evidence>
<accession>A0A813PW27</accession>
<evidence type="ECO:0000313" key="3">
    <source>
        <dbReference type="Proteomes" id="UP000663879"/>
    </source>
</evidence>